<accession>C6XIK3</accession>
<evidence type="ECO:0000256" key="2">
    <source>
        <dbReference type="ARBA" id="ARBA00022448"/>
    </source>
</evidence>
<dbReference type="HOGENOM" id="CLU_111574_0_0_5"/>
<evidence type="ECO:0000256" key="5">
    <source>
        <dbReference type="ARBA" id="ARBA00023186"/>
    </source>
</evidence>
<keyword evidence="4 6" id="KW-0811">Translocation</keyword>
<evidence type="ECO:0000256" key="7">
    <source>
        <dbReference type="SAM" id="MobiDB-lite"/>
    </source>
</evidence>
<evidence type="ECO:0000256" key="6">
    <source>
        <dbReference type="HAMAP-Rule" id="MF_00821"/>
    </source>
</evidence>
<evidence type="ECO:0000256" key="1">
    <source>
        <dbReference type="ARBA" id="ARBA00009990"/>
    </source>
</evidence>
<protein>
    <recommendedName>
        <fullName evidence="6">Protein-export protein SecB</fullName>
    </recommendedName>
</protein>
<keyword evidence="2 6" id="KW-0813">Transport</keyword>
<dbReference type="GO" id="GO:0015031">
    <property type="term" value="P:protein transport"/>
    <property type="evidence" value="ECO:0007669"/>
    <property type="project" value="UniProtKB-UniRule"/>
</dbReference>
<dbReference type="KEGG" id="hba:Hbal_3143"/>
<feature type="region of interest" description="Disordered" evidence="7">
    <location>
        <begin position="1"/>
        <end position="24"/>
    </location>
</feature>
<dbReference type="PANTHER" id="PTHR36918">
    <property type="match status" value="1"/>
</dbReference>
<dbReference type="STRING" id="582402.Hbal_3143"/>
<comment type="function">
    <text evidence="6">One of the proteins required for the normal export of preproteins out of the cell cytoplasm. It is a molecular chaperone that binds to a subset of precursor proteins, maintaining them in a translocation-competent state. It also specifically binds to its receptor SecA.</text>
</comment>
<dbReference type="PANTHER" id="PTHR36918:SF1">
    <property type="entry name" value="PROTEIN-EXPORT PROTEIN SECB"/>
    <property type="match status" value="1"/>
</dbReference>
<keyword evidence="3 6" id="KW-0653">Protein transport</keyword>
<dbReference type="PRINTS" id="PR01594">
    <property type="entry name" value="SECBCHAPRONE"/>
</dbReference>
<dbReference type="Pfam" id="PF02556">
    <property type="entry name" value="SecB"/>
    <property type="match status" value="1"/>
</dbReference>
<name>C6XIK3_HIRBI</name>
<organism evidence="8 9">
    <name type="scientific">Hirschia baltica (strain ATCC 49814 / DSM 5838 / IFAM 1418)</name>
    <dbReference type="NCBI Taxonomy" id="582402"/>
    <lineage>
        <taxon>Bacteria</taxon>
        <taxon>Pseudomonadati</taxon>
        <taxon>Pseudomonadota</taxon>
        <taxon>Alphaproteobacteria</taxon>
        <taxon>Hyphomonadales</taxon>
        <taxon>Hyphomonadaceae</taxon>
        <taxon>Hirschia</taxon>
    </lineage>
</organism>
<dbReference type="InterPro" id="IPR035958">
    <property type="entry name" value="SecB-like_sf"/>
</dbReference>
<evidence type="ECO:0000313" key="8">
    <source>
        <dbReference type="EMBL" id="ACT60810.1"/>
    </source>
</evidence>
<evidence type="ECO:0000256" key="4">
    <source>
        <dbReference type="ARBA" id="ARBA00023010"/>
    </source>
</evidence>
<dbReference type="Proteomes" id="UP000002745">
    <property type="component" value="Chromosome"/>
</dbReference>
<dbReference type="OrthoDB" id="9795145at2"/>
<dbReference type="InterPro" id="IPR003708">
    <property type="entry name" value="SecB"/>
</dbReference>
<gene>
    <name evidence="6" type="primary">secB</name>
    <name evidence="8" type="ordered locus">Hbal_3143</name>
</gene>
<dbReference type="Gene3D" id="3.10.420.10">
    <property type="entry name" value="SecB-like"/>
    <property type="match status" value="1"/>
</dbReference>
<dbReference type="GO" id="GO:0006457">
    <property type="term" value="P:protein folding"/>
    <property type="evidence" value="ECO:0007669"/>
    <property type="project" value="UniProtKB-UniRule"/>
</dbReference>
<keyword evidence="9" id="KW-1185">Reference proteome</keyword>
<feature type="compositionally biased region" description="Polar residues" evidence="7">
    <location>
        <begin position="1"/>
        <end position="22"/>
    </location>
</feature>
<dbReference type="SUPFAM" id="SSF54611">
    <property type="entry name" value="SecB-like"/>
    <property type="match status" value="1"/>
</dbReference>
<sequence>MNDTPSTEGQPTIDPAQTSAESGPSIRVLAQYIKDLSFENPNPLTAGAGQNAPAIELGIDVKADPQPDQPGIFEVNLRLSAQAKREENVVFIAELVYSGLFELKNTQQADVEPLLLIECPRLLFPFARRVMAEVTREGGYPPLLIDPIDFVGLYRAQRAQAAAENQTPPTAQA</sequence>
<comment type="similarity">
    <text evidence="1 6">Belongs to the SecB family.</text>
</comment>
<dbReference type="RefSeq" id="WP_015828960.1">
    <property type="nucleotide sequence ID" value="NC_012982.1"/>
</dbReference>
<proteinExistence type="inferred from homology"/>
<dbReference type="GO" id="GO:0051262">
    <property type="term" value="P:protein tetramerization"/>
    <property type="evidence" value="ECO:0007669"/>
    <property type="project" value="InterPro"/>
</dbReference>
<comment type="subcellular location">
    <subcellularLocation>
        <location evidence="6">Cytoplasm</location>
    </subcellularLocation>
</comment>
<dbReference type="HAMAP" id="MF_00821">
    <property type="entry name" value="SecB"/>
    <property type="match status" value="1"/>
</dbReference>
<dbReference type="GO" id="GO:0005737">
    <property type="term" value="C:cytoplasm"/>
    <property type="evidence" value="ECO:0007669"/>
    <property type="project" value="UniProtKB-SubCell"/>
</dbReference>
<keyword evidence="6" id="KW-0963">Cytoplasm</keyword>
<comment type="subunit">
    <text evidence="6">Homotetramer, a dimer of dimers. One homotetramer interacts with 1 SecA dimer.</text>
</comment>
<dbReference type="eggNOG" id="COG1952">
    <property type="taxonomic scope" value="Bacteria"/>
</dbReference>
<dbReference type="GO" id="GO:0051082">
    <property type="term" value="F:unfolded protein binding"/>
    <property type="evidence" value="ECO:0007669"/>
    <property type="project" value="InterPro"/>
</dbReference>
<dbReference type="NCBIfam" id="NF004392">
    <property type="entry name" value="PRK05751.1-3"/>
    <property type="match status" value="1"/>
</dbReference>
<reference evidence="9" key="1">
    <citation type="journal article" date="2011" name="J. Bacteriol.">
        <title>Genome sequences of eight morphologically diverse alphaproteobacteria.</title>
        <authorList>
            <consortium name="US DOE Joint Genome Institute"/>
            <person name="Brown P.J."/>
            <person name="Kysela D.T."/>
            <person name="Buechlein A."/>
            <person name="Hemmerich C."/>
            <person name="Brun Y.V."/>
        </authorList>
    </citation>
    <scope>NUCLEOTIDE SEQUENCE [LARGE SCALE GENOMIC DNA]</scope>
    <source>
        <strain evidence="9">ATCC 49814 / DSM 5838 / IFAM 1418</strain>
    </source>
</reference>
<keyword evidence="5 6" id="KW-0143">Chaperone</keyword>
<dbReference type="EMBL" id="CP001678">
    <property type="protein sequence ID" value="ACT60810.1"/>
    <property type="molecule type" value="Genomic_DNA"/>
</dbReference>
<dbReference type="AlphaFoldDB" id="C6XIK3"/>
<evidence type="ECO:0000256" key="3">
    <source>
        <dbReference type="ARBA" id="ARBA00022927"/>
    </source>
</evidence>
<evidence type="ECO:0000313" key="9">
    <source>
        <dbReference type="Proteomes" id="UP000002745"/>
    </source>
</evidence>
<dbReference type="NCBIfam" id="TIGR00809">
    <property type="entry name" value="secB"/>
    <property type="match status" value="1"/>
</dbReference>